<feature type="domain" description="ESX-1 secretion-associated protein EspA/EspE-like" evidence="3">
    <location>
        <begin position="23"/>
        <end position="104"/>
    </location>
</feature>
<name>A0A5S9R5K1_MYCVN</name>
<gene>
    <name evidence="4" type="primary">espA_2</name>
    <name evidence="4" type="ORF">AELLOGFF_05985</name>
</gene>
<evidence type="ECO:0000259" key="2">
    <source>
        <dbReference type="Pfam" id="PF06259"/>
    </source>
</evidence>
<feature type="region of interest" description="Disordered" evidence="1">
    <location>
        <begin position="164"/>
        <end position="202"/>
    </location>
</feature>
<proteinExistence type="predicted"/>
<sequence length="523" mass="55363">MGGSRVSAIDAFYAVWTNARRTFGDGAPAGGAQFDASAKFRQLGTEVASATPDPVWSGGAAGAYRLKNYRHRAVFDRLADLDQRLGRSVDRSAQLVSTGRQNLESLRKWVSDAAASVPPGKFREVQLTQIASAGLARLQEIVLGTHTDLSVVAQDIVKLSTEYGSLTSEEGPSGDAREGEEKADEVVDGTDKTDMSSGDINRIDQANRDMLEDMRAEYQQLPDGQVKTDRLADIAAIEEALQTPGSRLVYLEKPDDPSRMIPAATSVGDPFTADHVSTTVPGVSGTTRGAIAGMTREAAELRNEAIDVAKSAGSPENPISTSVATVAWVGYQPPANLGQTSVLDDDLAQAGAPKLTSFLGELDAASRNPSQTTALFGHSYGSLTSGIALGDGASQYVDNAVLYGSPGFQAVTPADLGMTDDNFFVMATSDDPINYVADLAPLHGWGANPNDVIDNGDGTLRFRFEHLETDAGSTPIPGYESKAAASGHSDYGRNAGERMTGYNLAAILLDRPDLTVRETPLTW</sequence>
<evidence type="ECO:0000256" key="1">
    <source>
        <dbReference type="SAM" id="MobiDB-lite"/>
    </source>
</evidence>
<dbReference type="EMBL" id="CACSIP010000044">
    <property type="protein sequence ID" value="CAA0131719.1"/>
    <property type="molecule type" value="Genomic_DNA"/>
</dbReference>
<protein>
    <submittedName>
        <fullName evidence="4">ESX-1 secretion-associated protein EspA</fullName>
    </submittedName>
</protein>
<dbReference type="Pfam" id="PF18879">
    <property type="entry name" value="EspA_EspE"/>
    <property type="match status" value="1"/>
</dbReference>
<dbReference type="Proteomes" id="UP000430146">
    <property type="component" value="Unassembled WGS sequence"/>
</dbReference>
<dbReference type="InterPro" id="IPR029058">
    <property type="entry name" value="AB_hydrolase_fold"/>
</dbReference>
<evidence type="ECO:0000313" key="5">
    <source>
        <dbReference type="Proteomes" id="UP000430146"/>
    </source>
</evidence>
<evidence type="ECO:0000259" key="3">
    <source>
        <dbReference type="Pfam" id="PF18879"/>
    </source>
</evidence>
<dbReference type="AlphaFoldDB" id="A0A5S9R5K1"/>
<dbReference type="Pfam" id="PF06259">
    <property type="entry name" value="Abhydrolase_8"/>
    <property type="match status" value="1"/>
</dbReference>
<feature type="region of interest" description="Disordered" evidence="1">
    <location>
        <begin position="473"/>
        <end position="492"/>
    </location>
</feature>
<feature type="domain" description="DUF1023" evidence="2">
    <location>
        <begin position="256"/>
        <end position="441"/>
    </location>
</feature>
<dbReference type="InterPro" id="IPR043796">
    <property type="entry name" value="ESX-1_EspA/EspE-like"/>
</dbReference>
<keyword evidence="5" id="KW-1185">Reference proteome</keyword>
<dbReference type="InterPro" id="IPR010427">
    <property type="entry name" value="DUF1023"/>
</dbReference>
<dbReference type="SUPFAM" id="SSF53474">
    <property type="entry name" value="alpha/beta-Hydrolases"/>
    <property type="match status" value="1"/>
</dbReference>
<reference evidence="4 5" key="1">
    <citation type="submission" date="2019-11" db="EMBL/GenBank/DDBJ databases">
        <authorList>
            <person name="Holert J."/>
        </authorList>
    </citation>
    <scope>NUCLEOTIDE SEQUENCE [LARGE SCALE GENOMIC DNA]</scope>
    <source>
        <strain evidence="4">BC8_1</strain>
    </source>
</reference>
<evidence type="ECO:0000313" key="4">
    <source>
        <dbReference type="EMBL" id="CAA0131719.1"/>
    </source>
</evidence>
<organism evidence="4 5">
    <name type="scientific">Mycolicibacterium vanbaalenii</name>
    <name type="common">Mycobacterium vanbaalenii</name>
    <dbReference type="NCBI Taxonomy" id="110539"/>
    <lineage>
        <taxon>Bacteria</taxon>
        <taxon>Bacillati</taxon>
        <taxon>Actinomycetota</taxon>
        <taxon>Actinomycetes</taxon>
        <taxon>Mycobacteriales</taxon>
        <taxon>Mycobacteriaceae</taxon>
        <taxon>Mycolicibacterium</taxon>
    </lineage>
</organism>
<accession>A0A5S9R5K1</accession>